<dbReference type="Proteomes" id="UP000477386">
    <property type="component" value="Unassembled WGS sequence"/>
</dbReference>
<dbReference type="Pfam" id="PF13618">
    <property type="entry name" value="Gluconate_2-dh3"/>
    <property type="match status" value="1"/>
</dbReference>
<accession>A0A6M0IDT9</accession>
<evidence type="ECO:0000313" key="2">
    <source>
        <dbReference type="Proteomes" id="UP000477386"/>
    </source>
</evidence>
<sequence>MTIKYPVGTVRDLLTTDLVTEATRQALVKRLNTPPRQPTFFSTDEFTLLQAVCDRLVPQGETDQPIPVADGIDERLSGSETNGWRYDTMPTDGDAYKLGLKGIDESAQALFQQPFLSLTGGEQDQVLKAIQLMEAPGETWQTLPADRFFEELLAEAVENYYSHPIAQEEIGYVGMADTPTWKRVGLDQLEDREPRAVQINE</sequence>
<comment type="caution">
    <text evidence="1">The sequence shown here is derived from an EMBL/GenBank/DDBJ whole genome shotgun (WGS) entry which is preliminary data.</text>
</comment>
<reference evidence="1 2" key="1">
    <citation type="submission" date="2020-02" db="EMBL/GenBank/DDBJ databases">
        <title>Draft genome sequence of two Spirosoma agri KCTC 52727 and Spirosoma terrae KCTC 52035.</title>
        <authorList>
            <person name="Rojas J."/>
            <person name="Ambika Manirajan B."/>
            <person name="Ratering S."/>
            <person name="Suarez C."/>
            <person name="Schnell S."/>
        </authorList>
    </citation>
    <scope>NUCLEOTIDE SEQUENCE [LARGE SCALE GENOMIC DNA]</scope>
    <source>
        <strain evidence="1 2">KCTC 52727</strain>
    </source>
</reference>
<dbReference type="EMBL" id="JAAGNZ010000001">
    <property type="protein sequence ID" value="NEU65303.1"/>
    <property type="molecule type" value="Genomic_DNA"/>
</dbReference>
<proteinExistence type="predicted"/>
<dbReference type="RefSeq" id="WP_164034648.1">
    <property type="nucleotide sequence ID" value="NZ_JAAGNZ010000001.1"/>
</dbReference>
<name>A0A6M0IDT9_9BACT</name>
<protein>
    <submittedName>
        <fullName evidence="1">Gluconate 2-dehydrogenase subunit 3 family protein</fullName>
    </submittedName>
</protein>
<gene>
    <name evidence="1" type="ORF">GK091_00260</name>
</gene>
<evidence type="ECO:0000313" key="1">
    <source>
        <dbReference type="EMBL" id="NEU65303.1"/>
    </source>
</evidence>
<dbReference type="AlphaFoldDB" id="A0A6M0IDT9"/>
<dbReference type="InterPro" id="IPR027056">
    <property type="entry name" value="Gluconate_2DH_su3"/>
</dbReference>
<keyword evidence="2" id="KW-1185">Reference proteome</keyword>
<organism evidence="1 2">
    <name type="scientific">Spirosoma agri</name>
    <dbReference type="NCBI Taxonomy" id="1987381"/>
    <lineage>
        <taxon>Bacteria</taxon>
        <taxon>Pseudomonadati</taxon>
        <taxon>Bacteroidota</taxon>
        <taxon>Cytophagia</taxon>
        <taxon>Cytophagales</taxon>
        <taxon>Cytophagaceae</taxon>
        <taxon>Spirosoma</taxon>
    </lineage>
</organism>